<dbReference type="InterPro" id="IPR003594">
    <property type="entry name" value="HATPase_dom"/>
</dbReference>
<organism evidence="12 13">
    <name type="scientific">Leucothrix arctica</name>
    <dbReference type="NCBI Taxonomy" id="1481894"/>
    <lineage>
        <taxon>Bacteria</taxon>
        <taxon>Pseudomonadati</taxon>
        <taxon>Pseudomonadota</taxon>
        <taxon>Gammaproteobacteria</taxon>
        <taxon>Thiotrichales</taxon>
        <taxon>Thiotrichaceae</taxon>
        <taxon>Leucothrix</taxon>
    </lineage>
</organism>
<name>A0A317CBV9_9GAMM</name>
<dbReference type="Gene3D" id="1.10.287.130">
    <property type="match status" value="1"/>
</dbReference>
<dbReference type="InterPro" id="IPR013655">
    <property type="entry name" value="PAS_fold_3"/>
</dbReference>
<evidence type="ECO:0000256" key="8">
    <source>
        <dbReference type="ARBA" id="ARBA00023012"/>
    </source>
</evidence>
<keyword evidence="7" id="KW-0067">ATP-binding</keyword>
<evidence type="ECO:0000313" key="12">
    <source>
        <dbReference type="EMBL" id="PWQ93850.1"/>
    </source>
</evidence>
<protein>
    <recommendedName>
        <fullName evidence="2">histidine kinase</fullName>
        <ecNumber evidence="2">2.7.13.3</ecNumber>
    </recommendedName>
</protein>
<dbReference type="PRINTS" id="PR00344">
    <property type="entry name" value="BCTRLSENSOR"/>
</dbReference>
<evidence type="ECO:0000313" key="13">
    <source>
        <dbReference type="Proteomes" id="UP000245506"/>
    </source>
</evidence>
<dbReference type="InterPro" id="IPR036097">
    <property type="entry name" value="HisK_dim/P_sf"/>
</dbReference>
<feature type="domain" description="Histidine kinase" evidence="10">
    <location>
        <begin position="307"/>
        <end position="523"/>
    </location>
</feature>
<dbReference type="EMBL" id="QGKL01000042">
    <property type="protein sequence ID" value="PWQ93850.1"/>
    <property type="molecule type" value="Genomic_DNA"/>
</dbReference>
<feature type="domain" description="PAS" evidence="11">
    <location>
        <begin position="23"/>
        <end position="98"/>
    </location>
</feature>
<feature type="region of interest" description="Disordered" evidence="9">
    <location>
        <begin position="1"/>
        <end position="20"/>
    </location>
</feature>
<keyword evidence="13" id="KW-1185">Reference proteome</keyword>
<dbReference type="PROSITE" id="PS50109">
    <property type="entry name" value="HIS_KIN"/>
    <property type="match status" value="1"/>
</dbReference>
<dbReference type="Pfam" id="PF08447">
    <property type="entry name" value="PAS_3"/>
    <property type="match status" value="1"/>
</dbReference>
<dbReference type="GO" id="GO:0000155">
    <property type="term" value="F:phosphorelay sensor kinase activity"/>
    <property type="evidence" value="ECO:0007669"/>
    <property type="project" value="InterPro"/>
</dbReference>
<evidence type="ECO:0000259" key="10">
    <source>
        <dbReference type="PROSITE" id="PS50109"/>
    </source>
</evidence>
<dbReference type="CDD" id="cd00130">
    <property type="entry name" value="PAS"/>
    <property type="match status" value="1"/>
</dbReference>
<dbReference type="AlphaFoldDB" id="A0A317CBV9"/>
<sequence>MSIVFTPKDTQMKPEISKSDSSEDTFLENIVERLPCVIFRCLNNCDWTALFVSQGAYDLTGYIDQELMDEGVPSLRSLVVPEQQAHVWEEIQTAIKQELPFEVTHRLITKTGEEKWVMIRGEANYTAEYCTSPDATIPKLILDGMMFDVTDQKLTELKAQKDSDGLHEIMVESIEGVLIHRNERALFVNKSLINILGYESYDQVLELEKVSALFAPYERYRMDGYIQARMNGEAAPTNYEVDALHRDSSIRHLEVKSSLIYWREKPAILSAYIDRTKLKVAQQNAERQRQEFSHTNRLNMLGEMTASIAHELNQPLTAIVSRCAAAKNRISTDNPDLGKVKQALESIEEQALRSGEIIKQLRAIVKPKTNQYETVNLNDLLDECLNFIKVEGLFFNTRIKTNITPELPLVIADATQVQQVILNLIRNASDAMQGLTNSDRCIKISAIPHDDSAVQISVCDSGKGITDKQEENLFQSFYSTKEDGMGMGLSTSRSIIAAHNGHLWFSHNTEQGVTFRFTLPIDVDQQGVRND</sequence>
<dbReference type="SUPFAM" id="SSF55785">
    <property type="entry name" value="PYP-like sensor domain (PAS domain)"/>
    <property type="match status" value="2"/>
</dbReference>
<dbReference type="SMART" id="SM00388">
    <property type="entry name" value="HisKA"/>
    <property type="match status" value="1"/>
</dbReference>
<dbReference type="Gene3D" id="3.30.450.20">
    <property type="entry name" value="PAS domain"/>
    <property type="match status" value="2"/>
</dbReference>
<evidence type="ECO:0000256" key="2">
    <source>
        <dbReference type="ARBA" id="ARBA00012438"/>
    </source>
</evidence>
<proteinExistence type="predicted"/>
<evidence type="ECO:0000256" key="3">
    <source>
        <dbReference type="ARBA" id="ARBA00022553"/>
    </source>
</evidence>
<dbReference type="Pfam" id="PF00512">
    <property type="entry name" value="HisKA"/>
    <property type="match status" value="1"/>
</dbReference>
<dbReference type="SMART" id="SM00091">
    <property type="entry name" value="PAS"/>
    <property type="match status" value="2"/>
</dbReference>
<comment type="caution">
    <text evidence="12">The sequence shown here is derived from an EMBL/GenBank/DDBJ whole genome shotgun (WGS) entry which is preliminary data.</text>
</comment>
<comment type="catalytic activity">
    <reaction evidence="1">
        <text>ATP + protein L-histidine = ADP + protein N-phospho-L-histidine.</text>
        <dbReference type="EC" id="2.7.13.3"/>
    </reaction>
</comment>
<dbReference type="SUPFAM" id="SSF55874">
    <property type="entry name" value="ATPase domain of HSP90 chaperone/DNA topoisomerase II/histidine kinase"/>
    <property type="match status" value="1"/>
</dbReference>
<dbReference type="SUPFAM" id="SSF47384">
    <property type="entry name" value="Homodimeric domain of signal transducing histidine kinase"/>
    <property type="match status" value="1"/>
</dbReference>
<keyword evidence="3" id="KW-0597">Phosphoprotein</keyword>
<evidence type="ECO:0000256" key="7">
    <source>
        <dbReference type="ARBA" id="ARBA00022840"/>
    </source>
</evidence>
<reference evidence="12 13" key="1">
    <citation type="submission" date="2018-05" db="EMBL/GenBank/DDBJ databases">
        <title>Leucothrix arctica sp. nov., isolated from Arctic seawater.</title>
        <authorList>
            <person name="Choi A."/>
            <person name="Baek K."/>
        </authorList>
    </citation>
    <scope>NUCLEOTIDE SEQUENCE [LARGE SCALE GENOMIC DNA]</scope>
    <source>
        <strain evidence="12 13">IMCC9719</strain>
    </source>
</reference>
<evidence type="ECO:0000259" key="11">
    <source>
        <dbReference type="PROSITE" id="PS50112"/>
    </source>
</evidence>
<dbReference type="CDD" id="cd00082">
    <property type="entry name" value="HisKA"/>
    <property type="match status" value="1"/>
</dbReference>
<gene>
    <name evidence="12" type="ORF">DKT75_19810</name>
</gene>
<dbReference type="PANTHER" id="PTHR43065:SF10">
    <property type="entry name" value="PEROXIDE STRESS-ACTIVATED HISTIDINE KINASE MAK3"/>
    <property type="match status" value="1"/>
</dbReference>
<keyword evidence="5" id="KW-0547">Nucleotide-binding</keyword>
<dbReference type="PANTHER" id="PTHR43065">
    <property type="entry name" value="SENSOR HISTIDINE KINASE"/>
    <property type="match status" value="1"/>
</dbReference>
<keyword evidence="4" id="KW-0808">Transferase</keyword>
<evidence type="ECO:0000256" key="4">
    <source>
        <dbReference type="ARBA" id="ARBA00022679"/>
    </source>
</evidence>
<dbReference type="PROSITE" id="PS50112">
    <property type="entry name" value="PAS"/>
    <property type="match status" value="1"/>
</dbReference>
<evidence type="ECO:0000256" key="9">
    <source>
        <dbReference type="SAM" id="MobiDB-lite"/>
    </source>
</evidence>
<dbReference type="InterPro" id="IPR005467">
    <property type="entry name" value="His_kinase_dom"/>
</dbReference>
<dbReference type="Pfam" id="PF13426">
    <property type="entry name" value="PAS_9"/>
    <property type="match status" value="1"/>
</dbReference>
<feature type="compositionally biased region" description="Basic and acidic residues" evidence="9">
    <location>
        <begin position="10"/>
        <end position="20"/>
    </location>
</feature>
<dbReference type="SMART" id="SM00387">
    <property type="entry name" value="HATPase_c"/>
    <property type="match status" value="1"/>
</dbReference>
<keyword evidence="8" id="KW-0902">Two-component regulatory system</keyword>
<dbReference type="Gene3D" id="3.30.565.10">
    <property type="entry name" value="Histidine kinase-like ATPase, C-terminal domain"/>
    <property type="match status" value="1"/>
</dbReference>
<dbReference type="InterPro" id="IPR004358">
    <property type="entry name" value="Sig_transdc_His_kin-like_C"/>
</dbReference>
<dbReference type="Pfam" id="PF02518">
    <property type="entry name" value="HATPase_c"/>
    <property type="match status" value="1"/>
</dbReference>
<dbReference type="InterPro" id="IPR035965">
    <property type="entry name" value="PAS-like_dom_sf"/>
</dbReference>
<evidence type="ECO:0000256" key="1">
    <source>
        <dbReference type="ARBA" id="ARBA00000085"/>
    </source>
</evidence>
<keyword evidence="6" id="KW-0418">Kinase</keyword>
<dbReference type="EC" id="2.7.13.3" evidence="2"/>
<evidence type="ECO:0000256" key="6">
    <source>
        <dbReference type="ARBA" id="ARBA00022777"/>
    </source>
</evidence>
<dbReference type="InterPro" id="IPR036890">
    <property type="entry name" value="HATPase_C_sf"/>
</dbReference>
<dbReference type="Proteomes" id="UP000245506">
    <property type="component" value="Unassembled WGS sequence"/>
</dbReference>
<dbReference type="InterPro" id="IPR003661">
    <property type="entry name" value="HisK_dim/P_dom"/>
</dbReference>
<accession>A0A317CBV9</accession>
<dbReference type="GO" id="GO:0005524">
    <property type="term" value="F:ATP binding"/>
    <property type="evidence" value="ECO:0007669"/>
    <property type="project" value="UniProtKB-KW"/>
</dbReference>
<dbReference type="NCBIfam" id="TIGR00229">
    <property type="entry name" value="sensory_box"/>
    <property type="match status" value="1"/>
</dbReference>
<dbReference type="InterPro" id="IPR000014">
    <property type="entry name" value="PAS"/>
</dbReference>
<evidence type="ECO:0000256" key="5">
    <source>
        <dbReference type="ARBA" id="ARBA00022741"/>
    </source>
</evidence>